<evidence type="ECO:0000259" key="1">
    <source>
        <dbReference type="Pfam" id="PF20613"/>
    </source>
</evidence>
<dbReference type="EMBL" id="BMGY01000030">
    <property type="protein sequence ID" value="GGH88161.1"/>
    <property type="molecule type" value="Genomic_DNA"/>
</dbReference>
<dbReference type="Proteomes" id="UP000637774">
    <property type="component" value="Unassembled WGS sequence"/>
</dbReference>
<organism evidence="2 3">
    <name type="scientific">Hymenobacter frigidus</name>
    <dbReference type="NCBI Taxonomy" id="1524095"/>
    <lineage>
        <taxon>Bacteria</taxon>
        <taxon>Pseudomonadati</taxon>
        <taxon>Bacteroidota</taxon>
        <taxon>Cytophagia</taxon>
        <taxon>Cytophagales</taxon>
        <taxon>Hymenobacteraceae</taxon>
        <taxon>Hymenobacter</taxon>
    </lineage>
</organism>
<name>A0ABQ2A9L6_9BACT</name>
<protein>
    <recommendedName>
        <fullName evidence="1">HipA-like kinase domain-containing protein</fullName>
    </recommendedName>
</protein>
<feature type="domain" description="HipA-like kinase" evidence="1">
    <location>
        <begin position="29"/>
        <end position="239"/>
    </location>
</feature>
<sequence>MHGNFPIQYRMSATVVPELRTVAVTRYVTPLREGGSLPALVEADDNFLYVLKFRGAGQGVKALIAELIVGEIARVLGLRVPELVFCELDESFGRTEPDEEIQDLLRASTGRNLALHYLSGAITFDALVTTVEPRLASQLVWLDCLTLNVDRTARNTNLLMWHKELWLIDHGAALYAHHAGPEWAAPRPRPFPQVKDHVLLPQASELAEVDADYRARLTPEVFRAIVALVPDEWLTNGDAPPEAQRADYVRFLEARLAASEIFVQEAQDARHARI</sequence>
<dbReference type="InterPro" id="IPR046748">
    <property type="entry name" value="HipA_2"/>
</dbReference>
<evidence type="ECO:0000313" key="2">
    <source>
        <dbReference type="EMBL" id="GGH88161.1"/>
    </source>
</evidence>
<gene>
    <name evidence="2" type="ORF">GCM10011495_28780</name>
</gene>
<dbReference type="Pfam" id="PF20613">
    <property type="entry name" value="HipA_2"/>
    <property type="match status" value="1"/>
</dbReference>
<keyword evidence="3" id="KW-1185">Reference proteome</keyword>
<evidence type="ECO:0000313" key="3">
    <source>
        <dbReference type="Proteomes" id="UP000637774"/>
    </source>
</evidence>
<comment type="caution">
    <text evidence="2">The sequence shown here is derived from an EMBL/GenBank/DDBJ whole genome shotgun (WGS) entry which is preliminary data.</text>
</comment>
<reference evidence="3" key="1">
    <citation type="journal article" date="2019" name="Int. J. Syst. Evol. Microbiol.">
        <title>The Global Catalogue of Microorganisms (GCM) 10K type strain sequencing project: providing services to taxonomists for standard genome sequencing and annotation.</title>
        <authorList>
            <consortium name="The Broad Institute Genomics Platform"/>
            <consortium name="The Broad Institute Genome Sequencing Center for Infectious Disease"/>
            <person name="Wu L."/>
            <person name="Ma J."/>
        </authorList>
    </citation>
    <scope>NUCLEOTIDE SEQUENCE [LARGE SCALE GENOMIC DNA]</scope>
    <source>
        <strain evidence="3">CGMCC 1.14966</strain>
    </source>
</reference>
<accession>A0ABQ2A9L6</accession>
<proteinExistence type="predicted"/>